<dbReference type="Pfam" id="PF07690">
    <property type="entry name" value="MFS_1"/>
    <property type="match status" value="1"/>
</dbReference>
<dbReference type="CDD" id="cd06173">
    <property type="entry name" value="MFS_MefA_like"/>
    <property type="match status" value="1"/>
</dbReference>
<evidence type="ECO:0000256" key="5">
    <source>
        <dbReference type="ARBA" id="ARBA00023136"/>
    </source>
</evidence>
<keyword evidence="2" id="KW-1003">Cell membrane</keyword>
<dbReference type="AlphaFoldDB" id="A0A172ZJ54"/>
<dbReference type="Gene3D" id="1.20.1250.20">
    <property type="entry name" value="MFS general substrate transporter like domains"/>
    <property type="match status" value="1"/>
</dbReference>
<evidence type="ECO:0000256" key="4">
    <source>
        <dbReference type="ARBA" id="ARBA00022989"/>
    </source>
</evidence>
<reference evidence="7 8" key="2">
    <citation type="journal article" date="2016" name="Int. J. Syst. Evol. Microbiol.">
        <title>Paenibacillus bovis sp. nov., isolated from raw yak (Bos grunniens) milk.</title>
        <authorList>
            <person name="Gao C."/>
            <person name="Han J."/>
            <person name="Liu Z."/>
            <person name="Xu X."/>
            <person name="Hang F."/>
            <person name="Wu Z."/>
        </authorList>
    </citation>
    <scope>NUCLEOTIDE SEQUENCE [LARGE SCALE GENOMIC DNA]</scope>
    <source>
        <strain evidence="7 8">BD3526</strain>
    </source>
</reference>
<dbReference type="EMBL" id="CP013023">
    <property type="protein sequence ID" value="ANF97573.1"/>
    <property type="molecule type" value="Genomic_DNA"/>
</dbReference>
<dbReference type="KEGG" id="pbv:AR543_17200"/>
<dbReference type="SUPFAM" id="SSF103473">
    <property type="entry name" value="MFS general substrate transporter"/>
    <property type="match status" value="1"/>
</dbReference>
<dbReference type="GO" id="GO:0005886">
    <property type="term" value="C:plasma membrane"/>
    <property type="evidence" value="ECO:0007669"/>
    <property type="project" value="UniProtKB-SubCell"/>
</dbReference>
<feature type="transmembrane region" description="Helical" evidence="6">
    <location>
        <begin position="102"/>
        <end position="120"/>
    </location>
</feature>
<accession>A0A172ZJ54</accession>
<keyword evidence="4 6" id="KW-1133">Transmembrane helix</keyword>
<sequence length="439" mass="48333">MNKPIRLYPSFYYLIGTQTLSNAADIIYIMGIISLVMAGTDSILAGVFVPFFRSSSQLLSGLVASLMLVRFRLARLLLFCQFGQFVIFAVLALYLWVSREQASLPLIFTLIFGMSFLDGWTTPARNSLIPRLVHRDELLRANGMVSVSDQIIRCAGWAMGGILVAWIGALSTLMLAGIFYAVAMVFTAFIREPQTAEVENSANTMDAPVIAQRGEAAASDDEQIASASADSEREYMKTLTEGWQLIWRKPKIRTLIFMDMVDMLGGSVWVGAFILAFVVQVLHQGEEWWGFINTAYFAGAIGGGLLVVGLVRWLNGREFRAMLLGIGIYSILTLVFAVTTNPYISLLLVVAMGPAAELAAVNRRTLLQLSVTREQLPKLLSAQDATLNFTFCISLLIMGWIAEQFGIVNLYLLAGIMSVCALVVGLLSRSAFRQKRTLS</sequence>
<name>A0A172ZJ54_9BACL</name>
<evidence type="ECO:0000256" key="2">
    <source>
        <dbReference type="ARBA" id="ARBA00022475"/>
    </source>
</evidence>
<dbReference type="STRING" id="1616788.AR543_17200"/>
<protein>
    <recommendedName>
        <fullName evidence="9">MFS transporter</fullName>
    </recommendedName>
</protein>
<evidence type="ECO:0008006" key="9">
    <source>
        <dbReference type="Google" id="ProtNLM"/>
    </source>
</evidence>
<gene>
    <name evidence="7" type="ORF">AR543_17200</name>
</gene>
<dbReference type="PANTHER" id="PTHR23513">
    <property type="entry name" value="INTEGRAL MEMBRANE EFFLUX PROTEIN-RELATED"/>
    <property type="match status" value="1"/>
</dbReference>
<feature type="transmembrane region" description="Helical" evidence="6">
    <location>
        <begin position="288"/>
        <end position="314"/>
    </location>
</feature>
<feature type="transmembrane region" description="Helical" evidence="6">
    <location>
        <begin position="321"/>
        <end position="338"/>
    </location>
</feature>
<evidence type="ECO:0000313" key="7">
    <source>
        <dbReference type="EMBL" id="ANF97573.1"/>
    </source>
</evidence>
<dbReference type="Proteomes" id="UP000078148">
    <property type="component" value="Chromosome"/>
</dbReference>
<dbReference type="InterPro" id="IPR011701">
    <property type="entry name" value="MFS"/>
</dbReference>
<evidence type="ECO:0000256" key="3">
    <source>
        <dbReference type="ARBA" id="ARBA00022692"/>
    </source>
</evidence>
<dbReference type="RefSeq" id="WP_060535673.1">
    <property type="nucleotide sequence ID" value="NZ_CP013023.1"/>
</dbReference>
<dbReference type="InterPro" id="IPR036259">
    <property type="entry name" value="MFS_trans_sf"/>
</dbReference>
<organism evidence="7 8">
    <name type="scientific">Paenibacillus bovis</name>
    <dbReference type="NCBI Taxonomy" id="1616788"/>
    <lineage>
        <taxon>Bacteria</taxon>
        <taxon>Bacillati</taxon>
        <taxon>Bacillota</taxon>
        <taxon>Bacilli</taxon>
        <taxon>Bacillales</taxon>
        <taxon>Paenibacillaceae</taxon>
        <taxon>Paenibacillus</taxon>
    </lineage>
</organism>
<dbReference type="GO" id="GO:0022857">
    <property type="term" value="F:transmembrane transporter activity"/>
    <property type="evidence" value="ECO:0007669"/>
    <property type="project" value="InterPro"/>
</dbReference>
<feature type="transmembrane region" description="Helical" evidence="6">
    <location>
        <begin position="255"/>
        <end position="282"/>
    </location>
</feature>
<dbReference type="PANTHER" id="PTHR23513:SF19">
    <property type="entry name" value="MAJOR FACILITATOR SUPERFAMILY (MFS) PROFILE DOMAIN-CONTAINING PROTEIN"/>
    <property type="match status" value="1"/>
</dbReference>
<feature type="transmembrane region" description="Helical" evidence="6">
    <location>
        <begin position="344"/>
        <end position="361"/>
    </location>
</feature>
<dbReference type="OrthoDB" id="2351575at2"/>
<feature type="transmembrane region" description="Helical" evidence="6">
    <location>
        <begin position="73"/>
        <end position="96"/>
    </location>
</feature>
<keyword evidence="8" id="KW-1185">Reference proteome</keyword>
<evidence type="ECO:0000256" key="1">
    <source>
        <dbReference type="ARBA" id="ARBA00004651"/>
    </source>
</evidence>
<feature type="transmembrane region" description="Helical" evidence="6">
    <location>
        <begin position="408"/>
        <end position="427"/>
    </location>
</feature>
<keyword evidence="3 6" id="KW-0812">Transmembrane</keyword>
<evidence type="ECO:0000256" key="6">
    <source>
        <dbReference type="SAM" id="Phobius"/>
    </source>
</evidence>
<keyword evidence="5 6" id="KW-0472">Membrane</keyword>
<feature type="transmembrane region" description="Helical" evidence="6">
    <location>
        <begin position="165"/>
        <end position="190"/>
    </location>
</feature>
<reference evidence="8" key="1">
    <citation type="submission" date="2015-10" db="EMBL/GenBank/DDBJ databases">
        <title>Genome of Paenibacillus bovis sp. nov.</title>
        <authorList>
            <person name="Wu Z."/>
            <person name="Gao C."/>
            <person name="Liu Z."/>
            <person name="Zheng H."/>
        </authorList>
    </citation>
    <scope>NUCLEOTIDE SEQUENCE [LARGE SCALE GENOMIC DNA]</scope>
    <source>
        <strain evidence="8">BD3526</strain>
    </source>
</reference>
<feature type="transmembrane region" description="Helical" evidence="6">
    <location>
        <begin position="382"/>
        <end position="402"/>
    </location>
</feature>
<proteinExistence type="predicted"/>
<evidence type="ECO:0000313" key="8">
    <source>
        <dbReference type="Proteomes" id="UP000078148"/>
    </source>
</evidence>
<comment type="subcellular location">
    <subcellularLocation>
        <location evidence="1">Cell membrane</location>
        <topology evidence="1">Multi-pass membrane protein</topology>
    </subcellularLocation>
</comment>
<feature type="transmembrane region" description="Helical" evidence="6">
    <location>
        <begin position="26"/>
        <end position="52"/>
    </location>
</feature>